<evidence type="ECO:0000256" key="6">
    <source>
        <dbReference type="SAM" id="MobiDB-lite"/>
    </source>
</evidence>
<evidence type="ECO:0000256" key="1">
    <source>
        <dbReference type="ARBA" id="ARBA00022723"/>
    </source>
</evidence>
<feature type="domain" description="C2H2-type" evidence="7">
    <location>
        <begin position="223"/>
        <end position="250"/>
    </location>
</feature>
<feature type="region of interest" description="Disordered" evidence="6">
    <location>
        <begin position="251"/>
        <end position="313"/>
    </location>
</feature>
<dbReference type="GO" id="GO:0000977">
    <property type="term" value="F:RNA polymerase II transcription regulatory region sequence-specific DNA binding"/>
    <property type="evidence" value="ECO:0007669"/>
    <property type="project" value="TreeGrafter"/>
</dbReference>
<evidence type="ECO:0000256" key="2">
    <source>
        <dbReference type="ARBA" id="ARBA00022737"/>
    </source>
</evidence>
<keyword evidence="2" id="KW-0677">Repeat</keyword>
<protein>
    <submittedName>
        <fullName evidence="9">Sal-like protein 3</fullName>
    </submittedName>
</protein>
<dbReference type="Proteomes" id="UP000515160">
    <property type="component" value="Chromosome 3"/>
</dbReference>
<feature type="compositionally biased region" description="Low complexity" evidence="6">
    <location>
        <begin position="273"/>
        <end position="295"/>
    </location>
</feature>
<keyword evidence="4" id="KW-0862">Zinc</keyword>
<dbReference type="SUPFAM" id="SSF57667">
    <property type="entry name" value="beta-beta-alpha zinc fingers"/>
    <property type="match status" value="1"/>
</dbReference>
<dbReference type="InterPro" id="IPR013087">
    <property type="entry name" value="Znf_C2H2_type"/>
</dbReference>
<keyword evidence="3 5" id="KW-0863">Zinc-finger</keyword>
<dbReference type="GO" id="GO:0008270">
    <property type="term" value="F:zinc ion binding"/>
    <property type="evidence" value="ECO:0007669"/>
    <property type="project" value="UniProtKB-KW"/>
</dbReference>
<reference evidence="9" key="1">
    <citation type="submission" date="2025-08" db="UniProtKB">
        <authorList>
            <consortium name="RefSeq"/>
        </authorList>
    </citation>
    <scope>IDENTIFICATION</scope>
    <source>
        <strain evidence="9">15112-1751.03</strain>
        <tissue evidence="9">Whole Adult</tissue>
    </source>
</reference>
<dbReference type="PANTHER" id="PTHR24409:SF295">
    <property type="entry name" value="AZ2-RELATED"/>
    <property type="match status" value="1"/>
</dbReference>
<evidence type="ECO:0000313" key="8">
    <source>
        <dbReference type="Proteomes" id="UP000515160"/>
    </source>
</evidence>
<dbReference type="PROSITE" id="PS50157">
    <property type="entry name" value="ZINC_FINGER_C2H2_2"/>
    <property type="match status" value="2"/>
</dbReference>
<feature type="domain" description="C2H2-type" evidence="7">
    <location>
        <begin position="188"/>
        <end position="215"/>
    </location>
</feature>
<dbReference type="CTD" id="36023"/>
<dbReference type="Pfam" id="PF00096">
    <property type="entry name" value="zf-C2H2"/>
    <property type="match status" value="1"/>
</dbReference>
<keyword evidence="8" id="KW-1185">Reference proteome</keyword>
<keyword evidence="1" id="KW-0479">Metal-binding</keyword>
<dbReference type="Gene3D" id="3.30.160.60">
    <property type="entry name" value="Classic Zinc Finger"/>
    <property type="match status" value="1"/>
</dbReference>
<evidence type="ECO:0000256" key="4">
    <source>
        <dbReference type="ARBA" id="ARBA00022833"/>
    </source>
</evidence>
<dbReference type="GO" id="GO:0005634">
    <property type="term" value="C:nucleus"/>
    <property type="evidence" value="ECO:0007669"/>
    <property type="project" value="TreeGrafter"/>
</dbReference>
<dbReference type="RefSeq" id="XP_034109298.1">
    <property type="nucleotide sequence ID" value="XM_034253407.2"/>
</dbReference>
<name>A0A6P8XB44_DROAB</name>
<dbReference type="GO" id="GO:0000981">
    <property type="term" value="F:DNA-binding transcription factor activity, RNA polymerase II-specific"/>
    <property type="evidence" value="ECO:0007669"/>
    <property type="project" value="TreeGrafter"/>
</dbReference>
<dbReference type="OrthoDB" id="7868990at2759"/>
<evidence type="ECO:0000256" key="5">
    <source>
        <dbReference type="PROSITE-ProRule" id="PRU00042"/>
    </source>
</evidence>
<gene>
    <name evidence="9" type="primary">LOC117571321</name>
</gene>
<evidence type="ECO:0000259" key="7">
    <source>
        <dbReference type="PROSITE" id="PS50157"/>
    </source>
</evidence>
<dbReference type="AlphaFoldDB" id="A0A6P8XB44"/>
<evidence type="ECO:0000313" key="9">
    <source>
        <dbReference type="RefSeq" id="XP_034109298.1"/>
    </source>
</evidence>
<dbReference type="PANTHER" id="PTHR24409">
    <property type="entry name" value="ZINC FINGER PROTEIN 142"/>
    <property type="match status" value="1"/>
</dbReference>
<dbReference type="PROSITE" id="PS00028">
    <property type="entry name" value="ZINC_FINGER_C2H2_1"/>
    <property type="match status" value="2"/>
</dbReference>
<accession>A0A6P8XB44</accession>
<dbReference type="GeneID" id="117571321"/>
<proteinExistence type="predicted"/>
<sequence length="386" mass="42199">MEGNLFKTMFGLPTSPESSEDYNTDTSDDDVEFVGTYLMEAMTDQENVPNITSNLGKMASVLTTPPMSPQDIHNLQPRDMPSLTAMLSNNYSGYTPTGYIVHIPCFLCKEPFNNINSLKEHLTMHAKQLNGTIINNPTPTAQSMLPTDLFSGAPLISTSTEHAIPLGAPTPVPPTSVTMPPTEPTETLTCEICGRVLRSILGLTLHVRSHYNPDRQKYVAKPFKCHLCRKSYRRQSNLQKHMTCRHGMRPITEALPPLPRPTADPVPTLASDAASATIPTAAAPAAPTAAAEPPAVRQTVPRPIQPPPDDELNIKPSKTIIWSTKLLNAVAAANYSPAVESASKYIAPTEESSQPSIFRPPPKQKYALRSPFCNPNLWADYDNHIP</sequence>
<evidence type="ECO:0000256" key="3">
    <source>
        <dbReference type="ARBA" id="ARBA00022771"/>
    </source>
</evidence>
<organism evidence="8 9">
    <name type="scientific">Drosophila albomicans</name>
    <name type="common">Fruit fly</name>
    <dbReference type="NCBI Taxonomy" id="7291"/>
    <lineage>
        <taxon>Eukaryota</taxon>
        <taxon>Metazoa</taxon>
        <taxon>Ecdysozoa</taxon>
        <taxon>Arthropoda</taxon>
        <taxon>Hexapoda</taxon>
        <taxon>Insecta</taxon>
        <taxon>Pterygota</taxon>
        <taxon>Neoptera</taxon>
        <taxon>Endopterygota</taxon>
        <taxon>Diptera</taxon>
        <taxon>Brachycera</taxon>
        <taxon>Muscomorpha</taxon>
        <taxon>Ephydroidea</taxon>
        <taxon>Drosophilidae</taxon>
        <taxon>Drosophila</taxon>
    </lineage>
</organism>
<dbReference type="SMART" id="SM00355">
    <property type="entry name" value="ZnF_C2H2"/>
    <property type="match status" value="3"/>
</dbReference>
<dbReference type="InterPro" id="IPR036236">
    <property type="entry name" value="Znf_C2H2_sf"/>
</dbReference>